<dbReference type="PANTHER" id="PTHR46211">
    <property type="entry name" value="GLYCEROPHOSPHORYL DIESTER PHOSPHODIESTERASE"/>
    <property type="match status" value="1"/>
</dbReference>
<name>A0A2T2WJG8_9FIRM</name>
<evidence type="ECO:0000313" key="2">
    <source>
        <dbReference type="EMBL" id="PSR22373.1"/>
    </source>
</evidence>
<proteinExistence type="predicted"/>
<dbReference type="SUPFAM" id="SSF51695">
    <property type="entry name" value="PLC-like phosphodiesterases"/>
    <property type="match status" value="1"/>
</dbReference>
<feature type="domain" description="GP-PDE" evidence="1">
    <location>
        <begin position="23"/>
        <end position="258"/>
    </location>
</feature>
<dbReference type="GO" id="GO:0008081">
    <property type="term" value="F:phosphoric diester hydrolase activity"/>
    <property type="evidence" value="ECO:0007669"/>
    <property type="project" value="InterPro"/>
</dbReference>
<dbReference type="AlphaFoldDB" id="A0A2T2WJG8"/>
<comment type="caution">
    <text evidence="2">The sequence shown here is derived from an EMBL/GenBank/DDBJ whole genome shotgun (WGS) entry which is preliminary data.</text>
</comment>
<evidence type="ECO:0000313" key="3">
    <source>
        <dbReference type="Proteomes" id="UP000241848"/>
    </source>
</evidence>
<organism evidence="2 3">
    <name type="scientific">Sulfobacillus acidophilus</name>
    <dbReference type="NCBI Taxonomy" id="53633"/>
    <lineage>
        <taxon>Bacteria</taxon>
        <taxon>Bacillati</taxon>
        <taxon>Bacillota</taxon>
        <taxon>Clostridia</taxon>
        <taxon>Eubacteriales</taxon>
        <taxon>Clostridiales Family XVII. Incertae Sedis</taxon>
        <taxon>Sulfobacillus</taxon>
    </lineage>
</organism>
<protein>
    <recommendedName>
        <fullName evidence="1">GP-PDE domain-containing protein</fullName>
    </recommendedName>
</protein>
<dbReference type="Gene3D" id="3.20.20.190">
    <property type="entry name" value="Phosphatidylinositol (PI) phosphodiesterase"/>
    <property type="match status" value="1"/>
</dbReference>
<dbReference type="PANTHER" id="PTHR46211:SF14">
    <property type="entry name" value="GLYCEROPHOSPHODIESTER PHOSPHODIESTERASE"/>
    <property type="match status" value="1"/>
</dbReference>
<dbReference type="EMBL" id="PXYV01000018">
    <property type="protein sequence ID" value="PSR22373.1"/>
    <property type="molecule type" value="Genomic_DNA"/>
</dbReference>
<reference evidence="2 3" key="1">
    <citation type="journal article" date="2014" name="BMC Genomics">
        <title>Comparison of environmental and isolate Sulfobacillus genomes reveals diverse carbon, sulfur, nitrogen, and hydrogen metabolisms.</title>
        <authorList>
            <person name="Justice N.B."/>
            <person name="Norman A."/>
            <person name="Brown C.T."/>
            <person name="Singh A."/>
            <person name="Thomas B.C."/>
            <person name="Banfield J.F."/>
        </authorList>
    </citation>
    <scope>NUCLEOTIDE SEQUENCE [LARGE SCALE GENOMIC DNA]</scope>
    <source>
        <strain evidence="2">AMDSBA3</strain>
    </source>
</reference>
<dbReference type="InterPro" id="IPR030395">
    <property type="entry name" value="GP_PDE_dom"/>
</dbReference>
<dbReference type="GO" id="GO:0006629">
    <property type="term" value="P:lipid metabolic process"/>
    <property type="evidence" value="ECO:0007669"/>
    <property type="project" value="InterPro"/>
</dbReference>
<sequence>MAEQSRPFRKDDEMFSYGRRPQPFIWGHRGVPSEAVENTVASFARARAYALDGVEFDVQFSRDGVPFVFHDDLLTRLAGIEKAAIDLSWSELAQLVLRDPDRPHLPAAHLSTLEEVLQTMPADLMMNLELKANPGMTQVQLELVWELLQGYQLTRRTVVSSFYHEFLVKMARIGEAANLAALWVQVPSESALREIMPITPIMHIPWQVSRADTVPYLHGLGCEVGVWGITSVEDLQQCYAQAVDAIFIDDPTWLHALPRGSRQYQSRNEGQS</sequence>
<dbReference type="InterPro" id="IPR017946">
    <property type="entry name" value="PLC-like_Pdiesterase_TIM-brl"/>
</dbReference>
<gene>
    <name evidence="2" type="ORF">C7B45_07090</name>
</gene>
<evidence type="ECO:0000259" key="1">
    <source>
        <dbReference type="PROSITE" id="PS51704"/>
    </source>
</evidence>
<dbReference type="PROSITE" id="PS51704">
    <property type="entry name" value="GP_PDE"/>
    <property type="match status" value="1"/>
</dbReference>
<dbReference type="Proteomes" id="UP000241848">
    <property type="component" value="Unassembled WGS sequence"/>
</dbReference>
<dbReference type="CDD" id="cd08556">
    <property type="entry name" value="GDPD"/>
    <property type="match status" value="1"/>
</dbReference>
<accession>A0A2T2WJG8</accession>
<dbReference type="Pfam" id="PF03009">
    <property type="entry name" value="GDPD"/>
    <property type="match status" value="1"/>
</dbReference>